<keyword evidence="2" id="KW-1185">Reference proteome</keyword>
<dbReference type="AlphaFoldDB" id="A0A5C6F5W1"/>
<comment type="caution">
    <text evidence="1">The sequence shown here is derived from an EMBL/GenBank/DDBJ whole genome shotgun (WGS) entry which is preliminary data.</text>
</comment>
<gene>
    <name evidence="1" type="ORF">Poly59_22170</name>
</gene>
<accession>A0A5C6F5W1</accession>
<evidence type="ECO:0000313" key="1">
    <source>
        <dbReference type="EMBL" id="TWU55914.1"/>
    </source>
</evidence>
<dbReference type="EMBL" id="SJPX01000002">
    <property type="protein sequence ID" value="TWU55914.1"/>
    <property type="molecule type" value="Genomic_DNA"/>
</dbReference>
<name>A0A5C6F5W1_9BACT</name>
<evidence type="ECO:0000313" key="2">
    <source>
        <dbReference type="Proteomes" id="UP000317977"/>
    </source>
</evidence>
<dbReference type="Proteomes" id="UP000317977">
    <property type="component" value="Unassembled WGS sequence"/>
</dbReference>
<sequence>MLLRCPQTNRIARQLRCVLNPPTDFMQDICVRHHSAEVVPLRLDLGPRFMMYWTVLLYVEKHECQLLD</sequence>
<reference evidence="1 2" key="1">
    <citation type="submission" date="2019-02" db="EMBL/GenBank/DDBJ databases">
        <title>Deep-cultivation of Planctomycetes and their phenomic and genomic characterization uncovers novel biology.</title>
        <authorList>
            <person name="Wiegand S."/>
            <person name="Jogler M."/>
            <person name="Boedeker C."/>
            <person name="Pinto D."/>
            <person name="Vollmers J."/>
            <person name="Rivas-Marin E."/>
            <person name="Kohn T."/>
            <person name="Peeters S.H."/>
            <person name="Heuer A."/>
            <person name="Rast P."/>
            <person name="Oberbeckmann S."/>
            <person name="Bunk B."/>
            <person name="Jeske O."/>
            <person name="Meyerdierks A."/>
            <person name="Storesund J.E."/>
            <person name="Kallscheuer N."/>
            <person name="Luecker S."/>
            <person name="Lage O.M."/>
            <person name="Pohl T."/>
            <person name="Merkel B.J."/>
            <person name="Hornburger P."/>
            <person name="Mueller R.-W."/>
            <person name="Bruemmer F."/>
            <person name="Labrenz M."/>
            <person name="Spormann A.M."/>
            <person name="Op Den Camp H."/>
            <person name="Overmann J."/>
            <person name="Amann R."/>
            <person name="Jetten M.S.M."/>
            <person name="Mascher T."/>
            <person name="Medema M.H."/>
            <person name="Devos D.P."/>
            <person name="Kaster A.-K."/>
            <person name="Ovreas L."/>
            <person name="Rohde M."/>
            <person name="Galperin M.Y."/>
            <person name="Jogler C."/>
        </authorList>
    </citation>
    <scope>NUCLEOTIDE SEQUENCE [LARGE SCALE GENOMIC DNA]</scope>
    <source>
        <strain evidence="1 2">Poly59</strain>
    </source>
</reference>
<organism evidence="1 2">
    <name type="scientific">Rubripirellula reticaptiva</name>
    <dbReference type="NCBI Taxonomy" id="2528013"/>
    <lineage>
        <taxon>Bacteria</taxon>
        <taxon>Pseudomonadati</taxon>
        <taxon>Planctomycetota</taxon>
        <taxon>Planctomycetia</taxon>
        <taxon>Pirellulales</taxon>
        <taxon>Pirellulaceae</taxon>
        <taxon>Rubripirellula</taxon>
    </lineage>
</organism>
<protein>
    <submittedName>
        <fullName evidence="1">Uncharacterized protein</fullName>
    </submittedName>
</protein>
<proteinExistence type="predicted"/>